<dbReference type="Gene3D" id="3.40.1260.10">
    <property type="entry name" value="DsrEFH-like"/>
    <property type="match status" value="1"/>
</dbReference>
<accession>G7US90</accession>
<dbReference type="InterPro" id="IPR003787">
    <property type="entry name" value="Sulphur_relay_DsrE/F-like"/>
</dbReference>
<dbReference type="AlphaFoldDB" id="G7US90"/>
<evidence type="ECO:0000313" key="2">
    <source>
        <dbReference type="EMBL" id="AER54759.1"/>
    </source>
</evidence>
<dbReference type="RefSeq" id="WP_014162080.1">
    <property type="nucleotide sequence ID" value="NC_016147.2"/>
</dbReference>
<dbReference type="InterPro" id="IPR027396">
    <property type="entry name" value="DsrEFH-like"/>
</dbReference>
<gene>
    <name evidence="2" type="ordered locus">DSC_00530</name>
</gene>
<dbReference type="Pfam" id="PF02635">
    <property type="entry name" value="DsrE"/>
    <property type="match status" value="1"/>
</dbReference>
<dbReference type="PANTHER" id="PTHR37691">
    <property type="entry name" value="BLR3518 PROTEIN"/>
    <property type="match status" value="1"/>
</dbReference>
<sequence length="190" mass="20581">MSKPLRACLALCLAALSAVSMPLLAAENKSQAEWIYPVIPGFGGVHPRQDLPVRPDPAKDYRIFVQVVSAGKDPAKVNGALVRLARLVNLMGYAKVPPEHVHIVAVLDREAMLNSMTDQAYRQHLQQDHNPNLPLLHALKAAGVQLMICGQALAEHGIPDAAISPDVTITLSALTDFAVYGERGYSFMQL</sequence>
<dbReference type="EMBL" id="CP003093">
    <property type="protein sequence ID" value="AER54759.1"/>
    <property type="molecule type" value="Genomic_DNA"/>
</dbReference>
<dbReference type="KEGG" id="psd:DSC_00530"/>
<dbReference type="STRING" id="1045855.DSC_00530"/>
<evidence type="ECO:0000313" key="3">
    <source>
        <dbReference type="Proteomes" id="UP000005870"/>
    </source>
</evidence>
<dbReference type="eggNOG" id="COG1416">
    <property type="taxonomic scope" value="Bacteria"/>
</dbReference>
<keyword evidence="3" id="KW-1185">Reference proteome</keyword>
<dbReference type="OrthoDB" id="7206705at2"/>
<feature type="signal peptide" evidence="1">
    <location>
        <begin position="1"/>
        <end position="25"/>
    </location>
</feature>
<keyword evidence="1" id="KW-0732">Signal</keyword>
<evidence type="ECO:0000256" key="1">
    <source>
        <dbReference type="SAM" id="SignalP"/>
    </source>
</evidence>
<protein>
    <submittedName>
        <fullName evidence="2">Uncharacterized protein</fullName>
    </submittedName>
</protein>
<proteinExistence type="predicted"/>
<reference evidence="2 3" key="1">
    <citation type="journal article" date="2012" name="J. Bacteriol.">
        <title>Complete Genome Sequence of the BTEX-Degrading Bacterium Pseudoxanthomonas spadix BD-a59.</title>
        <authorList>
            <person name="Lee S.H."/>
            <person name="Jin H.M."/>
            <person name="Lee H.J."/>
            <person name="Kim J.M."/>
            <person name="Jeon C.O."/>
        </authorList>
    </citation>
    <scope>NUCLEOTIDE SEQUENCE [LARGE SCALE GENOMIC DNA]</scope>
    <source>
        <strain evidence="2 3">BD-a59</strain>
    </source>
</reference>
<name>G7US90_PSEUP</name>
<dbReference type="HOGENOM" id="CLU_114489_1_0_6"/>
<feature type="chain" id="PRO_5003504378" evidence="1">
    <location>
        <begin position="26"/>
        <end position="190"/>
    </location>
</feature>
<dbReference type="Proteomes" id="UP000005870">
    <property type="component" value="Chromosome"/>
</dbReference>
<dbReference type="SUPFAM" id="SSF75169">
    <property type="entry name" value="DsrEFH-like"/>
    <property type="match status" value="1"/>
</dbReference>
<organism evidence="2 3">
    <name type="scientific">Pseudoxanthomonas spadix (strain BD-a59)</name>
    <dbReference type="NCBI Taxonomy" id="1045855"/>
    <lineage>
        <taxon>Bacteria</taxon>
        <taxon>Pseudomonadati</taxon>
        <taxon>Pseudomonadota</taxon>
        <taxon>Gammaproteobacteria</taxon>
        <taxon>Lysobacterales</taxon>
        <taxon>Lysobacteraceae</taxon>
        <taxon>Pseudoxanthomonas</taxon>
    </lineage>
</organism>
<dbReference type="PANTHER" id="PTHR37691:SF1">
    <property type="entry name" value="BLR3518 PROTEIN"/>
    <property type="match status" value="1"/>
</dbReference>